<proteinExistence type="predicted"/>
<dbReference type="AlphaFoldDB" id="A0A8J5XUP1"/>
<accession>A0A8J5XUP1</accession>
<sequence>MYADTGLFFPYMQNFAQDFQQFEGYCKTQKPNASMNNMVLTSTISEYDLGGDGDLFKAPEPIIEEPIVSLDPMTAAISSLISCGEDVITSQELKAADIESFQNEQLLEVLYECEKDMMAQAAIETPLAAEVIDVKIPVDENWNQENEMSCDVTFSKSVSSGSLSSMEWMQQAAIKPNFLDFTGMDFSSVYGMRRAFSEGDMKTLGNGNVSIIHSPVERPSIVSCCSNEDRREKLSRYRNKKTKRNFGRKIKDHIISSKYILQTHAENVSNMHTFHRRETYMLAGRLLPIVNQGSVEDSQGLKNLTTPRGNKTVTDGKEVARINEVN</sequence>
<evidence type="ECO:0008006" key="3">
    <source>
        <dbReference type="Google" id="ProtNLM"/>
    </source>
</evidence>
<dbReference type="OrthoDB" id="153872at2759"/>
<evidence type="ECO:0000313" key="2">
    <source>
        <dbReference type="Proteomes" id="UP000701853"/>
    </source>
</evidence>
<comment type="caution">
    <text evidence="1">The sequence shown here is derived from an EMBL/GenBank/DDBJ whole genome shotgun (WGS) entry which is preliminary data.</text>
</comment>
<dbReference type="EMBL" id="JAHUZN010000011">
    <property type="protein sequence ID" value="KAG8476726.1"/>
    <property type="molecule type" value="Genomic_DNA"/>
</dbReference>
<keyword evidence="2" id="KW-1185">Reference proteome</keyword>
<evidence type="ECO:0000313" key="1">
    <source>
        <dbReference type="EMBL" id="KAG8476726.1"/>
    </source>
</evidence>
<reference evidence="1 2" key="1">
    <citation type="journal article" date="2021" name="bioRxiv">
        <title>The Gossypium anomalum genome as a resource for cotton improvement and evolutionary analysis of hybrid incompatibility.</title>
        <authorList>
            <person name="Grover C.E."/>
            <person name="Yuan D."/>
            <person name="Arick M.A."/>
            <person name="Miller E.R."/>
            <person name="Hu G."/>
            <person name="Peterson D.G."/>
            <person name="Wendel J.F."/>
            <person name="Udall J.A."/>
        </authorList>
    </citation>
    <scope>NUCLEOTIDE SEQUENCE [LARGE SCALE GENOMIC DNA]</scope>
    <source>
        <strain evidence="1">JFW-Udall</strain>
        <tissue evidence="1">Leaf</tissue>
    </source>
</reference>
<organism evidence="1 2">
    <name type="scientific">Gossypium anomalum</name>
    <dbReference type="NCBI Taxonomy" id="47600"/>
    <lineage>
        <taxon>Eukaryota</taxon>
        <taxon>Viridiplantae</taxon>
        <taxon>Streptophyta</taxon>
        <taxon>Embryophyta</taxon>
        <taxon>Tracheophyta</taxon>
        <taxon>Spermatophyta</taxon>
        <taxon>Magnoliopsida</taxon>
        <taxon>eudicotyledons</taxon>
        <taxon>Gunneridae</taxon>
        <taxon>Pentapetalae</taxon>
        <taxon>rosids</taxon>
        <taxon>malvids</taxon>
        <taxon>Malvales</taxon>
        <taxon>Malvaceae</taxon>
        <taxon>Malvoideae</taxon>
        <taxon>Gossypium</taxon>
    </lineage>
</organism>
<protein>
    <recommendedName>
        <fullName evidence="3">CCT domain-containing protein</fullName>
    </recommendedName>
</protein>
<dbReference type="Proteomes" id="UP000701853">
    <property type="component" value="Chromosome 11"/>
</dbReference>
<name>A0A8J5XUP1_9ROSI</name>
<gene>
    <name evidence="1" type="ORF">CXB51_030866</name>
</gene>